<proteinExistence type="predicted"/>
<dbReference type="InterPro" id="IPR018020">
    <property type="entry name" value="OHCU_decarboxylase"/>
</dbReference>
<evidence type="ECO:0000256" key="4">
    <source>
        <dbReference type="ARBA" id="ARBA00022631"/>
    </source>
</evidence>
<evidence type="ECO:0000313" key="8">
    <source>
        <dbReference type="EMBL" id="MDQ0464720.1"/>
    </source>
</evidence>
<evidence type="ECO:0000256" key="3">
    <source>
        <dbReference type="ARBA" id="ARBA00012257"/>
    </source>
</evidence>
<comment type="caution">
    <text evidence="8">The sequence shown here is derived from an EMBL/GenBank/DDBJ whole genome shotgun (WGS) entry which is preliminary data.</text>
</comment>
<accession>A0ABU0IRT0</accession>
<dbReference type="InterPro" id="IPR036778">
    <property type="entry name" value="OHCU_decarboxylase_sf"/>
</dbReference>
<dbReference type="PANTHER" id="PTHR43466:SF1">
    <property type="entry name" value="2-OXO-4-HYDROXY-4-CARBOXY-5-UREIDOIMIDAZOLINE DECARBOXYLASE-RELATED"/>
    <property type="match status" value="1"/>
</dbReference>
<reference evidence="8 9" key="1">
    <citation type="submission" date="2023-07" db="EMBL/GenBank/DDBJ databases">
        <title>Genomic Encyclopedia of Type Strains, Phase IV (KMG-IV): sequencing the most valuable type-strain genomes for metagenomic binning, comparative biology and taxonomic classification.</title>
        <authorList>
            <person name="Goeker M."/>
        </authorList>
    </citation>
    <scope>NUCLEOTIDE SEQUENCE [LARGE SCALE GENOMIC DNA]</scope>
    <source>
        <strain evidence="8 9">DSM 18695</strain>
    </source>
</reference>
<dbReference type="Gene3D" id="1.10.3330.10">
    <property type="entry name" value="Oxo-4-hydroxy-4-carboxy-5-ureidoimidazoline decarboxylase"/>
    <property type="match status" value="1"/>
</dbReference>
<evidence type="ECO:0000256" key="5">
    <source>
        <dbReference type="ARBA" id="ARBA00022793"/>
    </source>
</evidence>
<evidence type="ECO:0000256" key="2">
    <source>
        <dbReference type="ARBA" id="ARBA00004754"/>
    </source>
</evidence>
<dbReference type="Proteomes" id="UP001228905">
    <property type="component" value="Unassembled WGS sequence"/>
</dbReference>
<evidence type="ECO:0000313" key="9">
    <source>
        <dbReference type="Proteomes" id="UP001228905"/>
    </source>
</evidence>
<protein>
    <recommendedName>
        <fullName evidence="3">2-oxo-4-hydroxy-4-carboxy-5-ureidoimidazoline decarboxylase</fullName>
        <ecNumber evidence="3">4.1.1.97</ecNumber>
    </recommendedName>
</protein>
<evidence type="ECO:0000259" key="7">
    <source>
        <dbReference type="Pfam" id="PF09349"/>
    </source>
</evidence>
<evidence type="ECO:0000256" key="1">
    <source>
        <dbReference type="ARBA" id="ARBA00001163"/>
    </source>
</evidence>
<organism evidence="8 9">
    <name type="scientific">Caulobacter ginsengisoli</name>
    <dbReference type="NCBI Taxonomy" id="400775"/>
    <lineage>
        <taxon>Bacteria</taxon>
        <taxon>Pseudomonadati</taxon>
        <taxon>Pseudomonadota</taxon>
        <taxon>Alphaproteobacteria</taxon>
        <taxon>Caulobacterales</taxon>
        <taxon>Caulobacteraceae</taxon>
        <taxon>Caulobacter</taxon>
    </lineage>
</organism>
<comment type="catalytic activity">
    <reaction evidence="1">
        <text>5-hydroxy-2-oxo-4-ureido-2,5-dihydro-1H-imidazole-5-carboxylate + H(+) = (S)-allantoin + CO2</text>
        <dbReference type="Rhea" id="RHEA:26301"/>
        <dbReference type="ChEBI" id="CHEBI:15378"/>
        <dbReference type="ChEBI" id="CHEBI:15678"/>
        <dbReference type="ChEBI" id="CHEBI:16526"/>
        <dbReference type="ChEBI" id="CHEBI:58639"/>
        <dbReference type="EC" id="4.1.1.97"/>
    </reaction>
</comment>
<dbReference type="NCBIfam" id="TIGR03164">
    <property type="entry name" value="UHCUDC"/>
    <property type="match status" value="1"/>
</dbReference>
<sequence>MTRAEFLAAYGAVYEASPWVAEAVWPPSGDLAAAMRAAVDSASYEQKLALIRAHPELAGRTAIAGEMAEASKREQSGAGLDRCTPEEFAQFQRLNGAYNARFGFPFIIAVKGLTRADILAAFRARLDNDPQTEFDTALEQIHRIAGFRLADLPEPKA</sequence>
<keyword evidence="5" id="KW-0210">Decarboxylase</keyword>
<gene>
    <name evidence="8" type="ORF">QO010_002504</name>
</gene>
<dbReference type="GO" id="GO:0051997">
    <property type="term" value="F:2-oxo-4-hydroxy-4-carboxy-5-ureidoimidazoline decarboxylase activity"/>
    <property type="evidence" value="ECO:0007669"/>
    <property type="project" value="UniProtKB-EC"/>
</dbReference>
<keyword evidence="9" id="KW-1185">Reference proteome</keyword>
<keyword evidence="6 8" id="KW-0456">Lyase</keyword>
<dbReference type="EMBL" id="JAUSVS010000004">
    <property type="protein sequence ID" value="MDQ0464720.1"/>
    <property type="molecule type" value="Genomic_DNA"/>
</dbReference>
<dbReference type="EC" id="4.1.1.97" evidence="3"/>
<dbReference type="RefSeq" id="WP_307349583.1">
    <property type="nucleotide sequence ID" value="NZ_JAUSVS010000004.1"/>
</dbReference>
<dbReference type="PANTHER" id="PTHR43466">
    <property type="entry name" value="2-OXO-4-HYDROXY-4-CARBOXY-5-UREIDOIMIDAZOLINE DECARBOXYLASE-RELATED"/>
    <property type="match status" value="1"/>
</dbReference>
<dbReference type="Pfam" id="PF09349">
    <property type="entry name" value="OHCU_decarbox"/>
    <property type="match status" value="1"/>
</dbReference>
<feature type="domain" description="Oxo-4-hydroxy-4-carboxy-5-ureidoimidazoline decarboxylase" evidence="7">
    <location>
        <begin position="1"/>
        <end position="150"/>
    </location>
</feature>
<keyword evidence="4" id="KW-0659">Purine metabolism</keyword>
<name>A0ABU0IRT0_9CAUL</name>
<dbReference type="InterPro" id="IPR017580">
    <property type="entry name" value="OHCU_decarboxylase-1"/>
</dbReference>
<evidence type="ECO:0000256" key="6">
    <source>
        <dbReference type="ARBA" id="ARBA00023239"/>
    </source>
</evidence>
<comment type="pathway">
    <text evidence="2">Purine metabolism; urate degradation; (S)-allantoin from urate: step 3/3.</text>
</comment>
<dbReference type="SUPFAM" id="SSF158694">
    <property type="entry name" value="UraD-Like"/>
    <property type="match status" value="1"/>
</dbReference>